<evidence type="ECO:0000259" key="2">
    <source>
        <dbReference type="Pfam" id="PF08308"/>
    </source>
</evidence>
<dbReference type="EMBL" id="PCSV01000008">
    <property type="protein sequence ID" value="PIP57298.1"/>
    <property type="molecule type" value="Genomic_DNA"/>
</dbReference>
<reference evidence="3 4" key="1">
    <citation type="submission" date="2017-09" db="EMBL/GenBank/DDBJ databases">
        <title>Depth-based differentiation of microbial function through sediment-hosted aquifers and enrichment of novel symbionts in the deep terrestrial subsurface.</title>
        <authorList>
            <person name="Probst A.J."/>
            <person name="Ladd B."/>
            <person name="Jarett J.K."/>
            <person name="Geller-Mcgrath D.E."/>
            <person name="Sieber C.M."/>
            <person name="Emerson J.B."/>
            <person name="Anantharaman K."/>
            <person name="Thomas B.C."/>
            <person name="Malmstrom R."/>
            <person name="Stieglmeier M."/>
            <person name="Klingl A."/>
            <person name="Woyke T."/>
            <person name="Ryan C.M."/>
            <person name="Banfield J.F."/>
        </authorList>
    </citation>
    <scope>NUCLEOTIDE SEQUENCE [LARGE SCALE GENOMIC DNA]</scope>
    <source>
        <strain evidence="3">CG22_combo_CG10-13_8_21_14_all_45_10</strain>
    </source>
</reference>
<dbReference type="InterPro" id="IPR013229">
    <property type="entry name" value="PEGA"/>
</dbReference>
<gene>
    <name evidence="3" type="ORF">COX04_00220</name>
</gene>
<evidence type="ECO:0000256" key="1">
    <source>
        <dbReference type="SAM" id="Phobius"/>
    </source>
</evidence>
<evidence type="ECO:0000313" key="3">
    <source>
        <dbReference type="EMBL" id="PIP57298.1"/>
    </source>
</evidence>
<dbReference type="AlphaFoldDB" id="A0A2H0BJW7"/>
<feature type="domain" description="PEGA" evidence="2">
    <location>
        <begin position="55"/>
        <end position="118"/>
    </location>
</feature>
<proteinExistence type="predicted"/>
<organism evidence="3 4">
    <name type="scientific">Candidatus Woesebacteria bacterium CG22_combo_CG10-13_8_21_14_all_45_10</name>
    <dbReference type="NCBI Taxonomy" id="1975060"/>
    <lineage>
        <taxon>Bacteria</taxon>
        <taxon>Candidatus Woeseibacteriota</taxon>
    </lineage>
</organism>
<comment type="caution">
    <text evidence="3">The sequence shown here is derived from an EMBL/GenBank/DDBJ whole genome shotgun (WGS) entry which is preliminary data.</text>
</comment>
<keyword evidence="1" id="KW-1133">Transmembrane helix</keyword>
<name>A0A2H0BJW7_9BACT</name>
<protein>
    <recommendedName>
        <fullName evidence="2">PEGA domain-containing protein</fullName>
    </recommendedName>
</protein>
<dbReference type="SUPFAM" id="SSF82171">
    <property type="entry name" value="DPP6 N-terminal domain-like"/>
    <property type="match status" value="1"/>
</dbReference>
<keyword evidence="1" id="KW-0472">Membrane</keyword>
<feature type="transmembrane region" description="Helical" evidence="1">
    <location>
        <begin position="16"/>
        <end position="39"/>
    </location>
</feature>
<evidence type="ECO:0000313" key="4">
    <source>
        <dbReference type="Proteomes" id="UP000230759"/>
    </source>
</evidence>
<dbReference type="Pfam" id="PF08308">
    <property type="entry name" value="PEGA"/>
    <property type="match status" value="1"/>
</dbReference>
<accession>A0A2H0BJW7</accession>
<sequence length="396" mass="44122">MALYQNSRYNTLMTKIRVILTLITFLVVGFFGSLTIFYAKGYRLDFKTLKFLPKGILVIKSSPTGAQIFIDRTFRGASDSNFSLSPGVYDVEIKKDGFLPWYKRMTIEKESVTQTNVLLFKAVPSLVPVTQNGAILPAISPDSTKIVYADTEGLWLIEALSFPIGFSREPKRVTDAGLSPSTSLGTSWEFSPNGQEILLSSPTGTYLLEAGTFTAQSQMVNITSKKAATLSAWQKEYRDKLLLQERNLPGELQDVLQRKSSAVFFSPDETKILYTASASASLTPDLIPPLPGASTQKQSRDITIDSTYVYDIKEDRNFLVNDNPNEKIFWLENNNLILVETDRIIALDYDGTNRQPVFSGKFISPYVFPYINTSKLLILTSLGSSSPPNLYSLSIK</sequence>
<keyword evidence="1" id="KW-0812">Transmembrane</keyword>
<dbReference type="Proteomes" id="UP000230759">
    <property type="component" value="Unassembled WGS sequence"/>
</dbReference>